<protein>
    <submittedName>
        <fullName evidence="1">Uncharacterized protein</fullName>
    </submittedName>
</protein>
<accession>A0A0A9Q3X2</accession>
<reference evidence="1" key="1">
    <citation type="submission" date="2014-09" db="EMBL/GenBank/DDBJ databases">
        <authorList>
            <person name="Magalhaes I.L.F."/>
            <person name="Oliveira U."/>
            <person name="Santos F.R."/>
            <person name="Vidigal T.H.D.A."/>
            <person name="Brescovit A.D."/>
            <person name="Santos A.J."/>
        </authorList>
    </citation>
    <scope>NUCLEOTIDE SEQUENCE</scope>
    <source>
        <tissue evidence="1">Shoot tissue taken approximately 20 cm above the soil surface</tissue>
    </source>
</reference>
<reference evidence="1" key="2">
    <citation type="journal article" date="2015" name="Data Brief">
        <title>Shoot transcriptome of the giant reed, Arundo donax.</title>
        <authorList>
            <person name="Barrero R.A."/>
            <person name="Guerrero F.D."/>
            <person name="Moolhuijzen P."/>
            <person name="Goolsby J.A."/>
            <person name="Tidwell J."/>
            <person name="Bellgard S.E."/>
            <person name="Bellgard M.I."/>
        </authorList>
    </citation>
    <scope>NUCLEOTIDE SEQUENCE</scope>
    <source>
        <tissue evidence="1">Shoot tissue taken approximately 20 cm above the soil surface</tissue>
    </source>
</reference>
<name>A0A0A9Q3X2_ARUDO</name>
<organism evidence="1">
    <name type="scientific">Arundo donax</name>
    <name type="common">Giant reed</name>
    <name type="synonym">Donax arundinaceus</name>
    <dbReference type="NCBI Taxonomy" id="35708"/>
    <lineage>
        <taxon>Eukaryota</taxon>
        <taxon>Viridiplantae</taxon>
        <taxon>Streptophyta</taxon>
        <taxon>Embryophyta</taxon>
        <taxon>Tracheophyta</taxon>
        <taxon>Spermatophyta</taxon>
        <taxon>Magnoliopsida</taxon>
        <taxon>Liliopsida</taxon>
        <taxon>Poales</taxon>
        <taxon>Poaceae</taxon>
        <taxon>PACMAD clade</taxon>
        <taxon>Arundinoideae</taxon>
        <taxon>Arundineae</taxon>
        <taxon>Arundo</taxon>
    </lineage>
</organism>
<proteinExistence type="predicted"/>
<dbReference type="EMBL" id="GBRH01228570">
    <property type="protein sequence ID" value="JAD69325.1"/>
    <property type="molecule type" value="Transcribed_RNA"/>
</dbReference>
<sequence length="8" mass="1003">MPKKSTRR</sequence>
<evidence type="ECO:0000313" key="1">
    <source>
        <dbReference type="EMBL" id="JAD69325.1"/>
    </source>
</evidence>